<dbReference type="AlphaFoldDB" id="A0AAD6H2T0"/>
<dbReference type="InterPro" id="IPR011009">
    <property type="entry name" value="Kinase-like_dom_sf"/>
</dbReference>
<sequence>MRRTRGMVHPFLAYPRVYKYLAHSSTNAPDIDIDRQIDLHPRIVKYLGPLPVGYLLEKLDPGPLAATTLPLLTTFPASRMSFNGQNPSSTNKANREPLLLLYYCWALQSLNMLAYLHEHEVYFMDFSLSTIWIREDLSIALSGFVNATIPTDEWPYSPDGSRYEPEIYYPTVQGNGFPVLTPKIDLSDWATFVWQLMRMDVDSEGKRWSLPTDPLDETEKPGENEDAWKYHEKRMKEGKLQLLEEERLGPILVKAWKGGYESAREIMQAVRLYLEQIEVKMEGEDEVLLDGGRKWENVFAVVKIDDLRWRREIRYK</sequence>
<protein>
    <recommendedName>
        <fullName evidence="3">Protein kinase domain-containing protein</fullName>
    </recommendedName>
</protein>
<dbReference type="Proteomes" id="UP001216150">
    <property type="component" value="Unassembled WGS sequence"/>
</dbReference>
<evidence type="ECO:0000313" key="2">
    <source>
        <dbReference type="Proteomes" id="UP001216150"/>
    </source>
</evidence>
<organism evidence="1 2">
    <name type="scientific">Penicillium hetheringtonii</name>
    <dbReference type="NCBI Taxonomy" id="911720"/>
    <lineage>
        <taxon>Eukaryota</taxon>
        <taxon>Fungi</taxon>
        <taxon>Dikarya</taxon>
        <taxon>Ascomycota</taxon>
        <taxon>Pezizomycotina</taxon>
        <taxon>Eurotiomycetes</taxon>
        <taxon>Eurotiomycetidae</taxon>
        <taxon>Eurotiales</taxon>
        <taxon>Aspergillaceae</taxon>
        <taxon>Penicillium</taxon>
    </lineage>
</organism>
<comment type="caution">
    <text evidence="1">The sequence shown here is derived from an EMBL/GenBank/DDBJ whole genome shotgun (WGS) entry which is preliminary data.</text>
</comment>
<keyword evidence="2" id="KW-1185">Reference proteome</keyword>
<evidence type="ECO:0008006" key="3">
    <source>
        <dbReference type="Google" id="ProtNLM"/>
    </source>
</evidence>
<evidence type="ECO:0000313" key="1">
    <source>
        <dbReference type="EMBL" id="KAJ5600496.1"/>
    </source>
</evidence>
<dbReference type="EMBL" id="JAQJAC010000001">
    <property type="protein sequence ID" value="KAJ5600496.1"/>
    <property type="molecule type" value="Genomic_DNA"/>
</dbReference>
<reference evidence="1 2" key="1">
    <citation type="journal article" date="2023" name="IMA Fungus">
        <title>Comparative genomic study of the Penicillium genus elucidates a diverse pangenome and 15 lateral gene transfer events.</title>
        <authorList>
            <person name="Petersen C."/>
            <person name="Sorensen T."/>
            <person name="Nielsen M.R."/>
            <person name="Sondergaard T.E."/>
            <person name="Sorensen J.L."/>
            <person name="Fitzpatrick D.A."/>
            <person name="Frisvad J.C."/>
            <person name="Nielsen K.L."/>
        </authorList>
    </citation>
    <scope>NUCLEOTIDE SEQUENCE [LARGE SCALE GENOMIC DNA]</scope>
    <source>
        <strain evidence="1 2">IBT 29057</strain>
    </source>
</reference>
<dbReference type="SUPFAM" id="SSF56112">
    <property type="entry name" value="Protein kinase-like (PK-like)"/>
    <property type="match status" value="1"/>
</dbReference>
<gene>
    <name evidence="1" type="ORF">N7450_001563</name>
</gene>
<name>A0AAD6H2T0_9EURO</name>
<accession>A0AAD6H2T0</accession>
<proteinExistence type="predicted"/>